<dbReference type="AlphaFoldDB" id="A0A8T3BD08"/>
<gene>
    <name evidence="2" type="ORF">KFK09_011565</name>
</gene>
<dbReference type="SMR" id="A0A8T3BD08"/>
<dbReference type="EMBL" id="JAGYWB010000009">
    <property type="protein sequence ID" value="KAI0510952.1"/>
    <property type="molecule type" value="Genomic_DNA"/>
</dbReference>
<dbReference type="PANTHER" id="PTHR33710:SF71">
    <property type="entry name" value="ENDONUCLEASE_EXONUCLEASE_PHOSPHATASE DOMAIN-CONTAINING PROTEIN"/>
    <property type="match status" value="1"/>
</dbReference>
<proteinExistence type="predicted"/>
<keyword evidence="3" id="KW-1185">Reference proteome</keyword>
<dbReference type="GO" id="GO:0003824">
    <property type="term" value="F:catalytic activity"/>
    <property type="evidence" value="ECO:0007669"/>
    <property type="project" value="InterPro"/>
</dbReference>
<evidence type="ECO:0000313" key="3">
    <source>
        <dbReference type="Proteomes" id="UP000829196"/>
    </source>
</evidence>
<organism evidence="2 3">
    <name type="scientific">Dendrobium nobile</name>
    <name type="common">Orchid</name>
    <dbReference type="NCBI Taxonomy" id="94219"/>
    <lineage>
        <taxon>Eukaryota</taxon>
        <taxon>Viridiplantae</taxon>
        <taxon>Streptophyta</taxon>
        <taxon>Embryophyta</taxon>
        <taxon>Tracheophyta</taxon>
        <taxon>Spermatophyta</taxon>
        <taxon>Magnoliopsida</taxon>
        <taxon>Liliopsida</taxon>
        <taxon>Asparagales</taxon>
        <taxon>Orchidaceae</taxon>
        <taxon>Epidendroideae</taxon>
        <taxon>Malaxideae</taxon>
        <taxon>Dendrobiinae</taxon>
        <taxon>Dendrobium</taxon>
    </lineage>
</organism>
<dbReference type="Proteomes" id="UP000829196">
    <property type="component" value="Unassembled WGS sequence"/>
</dbReference>
<dbReference type="InterPro" id="IPR005135">
    <property type="entry name" value="Endo/exonuclease/phosphatase"/>
</dbReference>
<accession>A0A8T3BD08</accession>
<protein>
    <recommendedName>
        <fullName evidence="1">Endonuclease/exonuclease/phosphatase domain-containing protein</fullName>
    </recommendedName>
</protein>
<dbReference type="InterPro" id="IPR036691">
    <property type="entry name" value="Endo/exonu/phosph_ase_sf"/>
</dbReference>
<evidence type="ECO:0000259" key="1">
    <source>
        <dbReference type="Pfam" id="PF03372"/>
    </source>
</evidence>
<reference evidence="2" key="1">
    <citation type="journal article" date="2022" name="Front. Genet.">
        <title>Chromosome-Scale Assembly of the Dendrobium nobile Genome Provides Insights Into the Molecular Mechanism of the Biosynthesis of the Medicinal Active Ingredient of Dendrobium.</title>
        <authorList>
            <person name="Xu Q."/>
            <person name="Niu S.-C."/>
            <person name="Li K.-L."/>
            <person name="Zheng P.-J."/>
            <person name="Zhang X.-J."/>
            <person name="Jia Y."/>
            <person name="Liu Y."/>
            <person name="Niu Y.-X."/>
            <person name="Yu L.-H."/>
            <person name="Chen D.-F."/>
            <person name="Zhang G.-Q."/>
        </authorList>
    </citation>
    <scope>NUCLEOTIDE SEQUENCE</scope>
    <source>
        <tissue evidence="2">Leaf</tissue>
    </source>
</reference>
<evidence type="ECO:0000313" key="2">
    <source>
        <dbReference type="EMBL" id="KAI0510952.1"/>
    </source>
</evidence>
<dbReference type="Pfam" id="PF03372">
    <property type="entry name" value="Exo_endo_phos"/>
    <property type="match status" value="1"/>
</dbReference>
<dbReference type="SUPFAM" id="SSF56219">
    <property type="entry name" value="DNase I-like"/>
    <property type="match status" value="1"/>
</dbReference>
<dbReference type="PANTHER" id="PTHR33710">
    <property type="entry name" value="BNAC02G09200D PROTEIN"/>
    <property type="match status" value="1"/>
</dbReference>
<feature type="domain" description="Endonuclease/exonuclease/phosphatase" evidence="1">
    <location>
        <begin position="6"/>
        <end position="227"/>
    </location>
</feature>
<comment type="caution">
    <text evidence="2">The sequence shown here is derived from an EMBL/GenBank/DDBJ whole genome shotgun (WGS) entry which is preliminary data.</text>
</comment>
<dbReference type="Gene3D" id="3.60.10.10">
    <property type="entry name" value="Endonuclease/exonuclease/phosphatase"/>
    <property type="match status" value="1"/>
</dbReference>
<name>A0A8T3BD08_DENNO</name>
<sequence>MFSLLCWNCRGARKKETGNVLRHLVGERGVSFIGLFETKMETITRQDIDRLVGRQWDFCYQPLVGRAGGILVLWKGAIGSFQVLFQSNQCIMGTMNKSNTVGWEIALVYANNDRYVRRQLWEDISRHHTADVPLVVGGDFNCILAPGEKKGGRPFFYSQAVSEMGDFMAANDLIDPGFTGPAYTWSNNKDARSRIYCRLDRFLVSSALLDMFQGLKVFHLTRIASDHCPILCSVQEDGNRKHSQWIKFEDVWATFPKAWQIVSEKWKVNDTGSEATKL</sequence>
<dbReference type="OrthoDB" id="682716at2759"/>